<keyword evidence="3" id="KW-1185">Reference proteome</keyword>
<evidence type="ECO:0000313" key="3">
    <source>
        <dbReference type="Proteomes" id="UP001303285"/>
    </source>
</evidence>
<organism evidence="2 3">
    <name type="scientific">Nodularia spumigena UHCC 0060</name>
    <dbReference type="NCBI Taxonomy" id="3110300"/>
    <lineage>
        <taxon>Bacteria</taxon>
        <taxon>Bacillati</taxon>
        <taxon>Cyanobacteriota</taxon>
        <taxon>Cyanophyceae</taxon>
        <taxon>Nostocales</taxon>
        <taxon>Nodulariaceae</taxon>
        <taxon>Nodularia</taxon>
    </lineage>
</organism>
<sequence>MAKIEIYNLYPSNEQQLLNEITEGEIKTVEGREGSTVTAGNSDINEQPLGNTVDQNLDNLLYRLRNQMGIVIFGARNQFNERLNSF</sequence>
<gene>
    <name evidence="2" type="ORF">VB695_01680</name>
</gene>
<evidence type="ECO:0000256" key="1">
    <source>
        <dbReference type="SAM" id="MobiDB-lite"/>
    </source>
</evidence>
<proteinExistence type="predicted"/>
<reference evidence="2 3" key="1">
    <citation type="submission" date="2023-12" db="EMBL/GenBank/DDBJ databases">
        <title>Baltic Sea Cyanobacteria.</title>
        <authorList>
            <person name="Delbaje E."/>
            <person name="Fewer D.P."/>
            <person name="Shishido T.K."/>
        </authorList>
    </citation>
    <scope>NUCLEOTIDE SEQUENCE [LARGE SCALE GENOMIC DNA]</scope>
    <source>
        <strain evidence="2 3">UHCC 0060</strain>
    </source>
</reference>
<dbReference type="GeneID" id="78017525"/>
<feature type="compositionally biased region" description="Polar residues" evidence="1">
    <location>
        <begin position="35"/>
        <end position="50"/>
    </location>
</feature>
<evidence type="ECO:0000313" key="2">
    <source>
        <dbReference type="EMBL" id="MEA5606809.1"/>
    </source>
</evidence>
<dbReference type="EMBL" id="JAYGHK010000003">
    <property type="protein sequence ID" value="MEA5606809.1"/>
    <property type="molecule type" value="Genomic_DNA"/>
</dbReference>
<name>A0ABU5UKN8_NODSP</name>
<accession>A0ABU5UKN8</accession>
<dbReference type="Proteomes" id="UP001303285">
    <property type="component" value="Unassembled WGS sequence"/>
</dbReference>
<dbReference type="RefSeq" id="WP_006195652.1">
    <property type="nucleotide sequence ID" value="NZ_JAYGHK010000003.1"/>
</dbReference>
<protein>
    <submittedName>
        <fullName evidence="2">Uncharacterized protein</fullName>
    </submittedName>
</protein>
<feature type="region of interest" description="Disordered" evidence="1">
    <location>
        <begin position="31"/>
        <end position="50"/>
    </location>
</feature>
<comment type="caution">
    <text evidence="2">The sequence shown here is derived from an EMBL/GenBank/DDBJ whole genome shotgun (WGS) entry which is preliminary data.</text>
</comment>